<dbReference type="RefSeq" id="WP_117518337.1">
    <property type="nucleotide sequence ID" value="NZ_CP060636.1"/>
</dbReference>
<gene>
    <name evidence="1" type="ORF">H9Q80_08915</name>
</gene>
<sequence length="297" mass="35495">MKIKKIVKGRIILGNHHEDYIAYKKRGKLALFNLEDLSEIQTTYKIGLFVYFNDDWNIAILASENNDVYKLDLKDFSAEKITKKLRLPLVNPICFTSKYICFHEAYSNELVIYEYLTKETEYHHLKDYHIYSIHEYDEERFIVTYLEKNKYIQKLGLIRISDFSISEIDFNQENINAYRSIQCIQELNMLIFLTKSKLMVLSKDLKSILKEIKISDYCKDEHEEFNSYTYNKYIQKILYCIKDKLYYLDLKDMSINFIDNIIPTNFLAYSHKNKTLAINSIVDGEYTDKIVIYDLYL</sequence>
<evidence type="ECO:0000313" key="2">
    <source>
        <dbReference type="Proteomes" id="UP000515856"/>
    </source>
</evidence>
<name>A0A7G9GTA6_9FIRM</name>
<protein>
    <submittedName>
        <fullName evidence="1">Uncharacterized protein</fullName>
    </submittedName>
</protein>
<dbReference type="EMBL" id="CP060636">
    <property type="protein sequence ID" value="QNM14038.1"/>
    <property type="molecule type" value="Genomic_DNA"/>
</dbReference>
<dbReference type="SUPFAM" id="SSF69322">
    <property type="entry name" value="Tricorn protease domain 2"/>
    <property type="match status" value="1"/>
</dbReference>
<accession>A0A7G9GTA6</accession>
<evidence type="ECO:0000313" key="1">
    <source>
        <dbReference type="EMBL" id="QNM14038.1"/>
    </source>
</evidence>
<dbReference type="Proteomes" id="UP000515856">
    <property type="component" value="Chromosome"/>
</dbReference>
<dbReference type="AlphaFoldDB" id="A0A7G9GTA6"/>
<dbReference type="KEGG" id="ehn:H9Q80_08915"/>
<organism evidence="1 2">
    <name type="scientific">[Eubacterium] hominis</name>
    <dbReference type="NCBI Taxonomy" id="2764325"/>
    <lineage>
        <taxon>Bacteria</taxon>
        <taxon>Bacillati</taxon>
        <taxon>Bacillota</taxon>
        <taxon>Erysipelotrichia</taxon>
        <taxon>Erysipelotrichales</taxon>
        <taxon>Erysipelotrichaceae</taxon>
        <taxon>Amedibacillus</taxon>
    </lineage>
</organism>
<proteinExistence type="predicted"/>
<reference evidence="1 2" key="1">
    <citation type="submission" date="2020-08" db="EMBL/GenBank/DDBJ databases">
        <authorList>
            <person name="Liu C."/>
            <person name="Sun Q."/>
        </authorList>
    </citation>
    <scope>NUCLEOTIDE SEQUENCE [LARGE SCALE GENOMIC DNA]</scope>
    <source>
        <strain evidence="1 2">NSJ-61</strain>
    </source>
</reference>
<keyword evidence="2" id="KW-1185">Reference proteome</keyword>